<accession>A0ABU2LHM6</accession>
<dbReference type="Gene3D" id="3.40.50.1820">
    <property type="entry name" value="alpha/beta hydrolase"/>
    <property type="match status" value="1"/>
</dbReference>
<sequence>MTMRRRTLLGLGAAGAIGMSAAVLGAAPVHAHTAPAASPAPTATYAIGVREYRWARGGRSLFTKVFYPATGTPGGAPVPNAPVAAGVFPVVEFSHGMGCNSDCYSSQTHGLAAAGFVCPAPSFSDNTNLGSVYGGEWSRDVSEVITRTLALNGASGDPLAGHIATGAGVGVSGHSMGGMTTHGLVTAWPDDRIAAAVPIACVDMGNPTGQVTANVLFIHGDRDPTCDYNSARRAYEELPAPKAFLTHVGADHGGYLVPGFRTYPQTENTFLDWFRWSLYGDTAARDRLPAGATANGTRWEARLA</sequence>
<evidence type="ECO:0000256" key="2">
    <source>
        <dbReference type="ARBA" id="ARBA00022963"/>
    </source>
</evidence>
<reference evidence="7" key="1">
    <citation type="submission" date="2023-07" db="EMBL/GenBank/DDBJ databases">
        <title>30 novel species of actinomycetes from the DSMZ collection.</title>
        <authorList>
            <person name="Nouioui I."/>
        </authorList>
    </citation>
    <scope>NUCLEOTIDE SEQUENCE [LARGE SCALE GENOMIC DNA]</scope>
    <source>
        <strain evidence="7">DSM 44918</strain>
    </source>
</reference>
<keyword evidence="2" id="KW-0442">Lipid degradation</keyword>
<dbReference type="RefSeq" id="WP_311594711.1">
    <property type="nucleotide sequence ID" value="NZ_JAVREM010000001.1"/>
</dbReference>
<dbReference type="PANTHER" id="PTHR10272">
    <property type="entry name" value="PLATELET-ACTIVATING FACTOR ACETYLHYDROLASE"/>
    <property type="match status" value="1"/>
</dbReference>
<dbReference type="PANTHER" id="PTHR10272:SF0">
    <property type="entry name" value="PLATELET-ACTIVATING FACTOR ACETYLHYDROLASE"/>
    <property type="match status" value="1"/>
</dbReference>
<dbReference type="PROSITE" id="PS51318">
    <property type="entry name" value="TAT"/>
    <property type="match status" value="1"/>
</dbReference>
<dbReference type="GO" id="GO:0016787">
    <property type="term" value="F:hydrolase activity"/>
    <property type="evidence" value="ECO:0007669"/>
    <property type="project" value="UniProtKB-KW"/>
</dbReference>
<dbReference type="InterPro" id="IPR006311">
    <property type="entry name" value="TAT_signal"/>
</dbReference>
<evidence type="ECO:0000256" key="3">
    <source>
        <dbReference type="ARBA" id="ARBA00023098"/>
    </source>
</evidence>
<keyword evidence="1 6" id="KW-0378">Hydrolase</keyword>
<comment type="caution">
    <text evidence="6">The sequence shown here is derived from an EMBL/GenBank/DDBJ whole genome shotgun (WGS) entry which is preliminary data.</text>
</comment>
<evidence type="ECO:0000259" key="5">
    <source>
        <dbReference type="Pfam" id="PF12740"/>
    </source>
</evidence>
<organism evidence="6 7">
    <name type="scientific">Streptomyces millisiae</name>
    <dbReference type="NCBI Taxonomy" id="3075542"/>
    <lineage>
        <taxon>Bacteria</taxon>
        <taxon>Bacillati</taxon>
        <taxon>Actinomycetota</taxon>
        <taxon>Actinomycetes</taxon>
        <taxon>Kitasatosporales</taxon>
        <taxon>Streptomycetaceae</taxon>
        <taxon>Streptomyces</taxon>
    </lineage>
</organism>
<gene>
    <name evidence="6" type="ORF">RNC47_01385</name>
</gene>
<proteinExistence type="predicted"/>
<evidence type="ECO:0000313" key="7">
    <source>
        <dbReference type="Proteomes" id="UP001183420"/>
    </source>
</evidence>
<name>A0ABU2LHM6_9ACTN</name>
<keyword evidence="7" id="KW-1185">Reference proteome</keyword>
<dbReference type="InterPro" id="IPR041127">
    <property type="entry name" value="PET_hydrolase/cutinase-like"/>
</dbReference>
<feature type="domain" description="PET hydrolase/cutinase-like" evidence="5">
    <location>
        <begin position="133"/>
        <end position="252"/>
    </location>
</feature>
<dbReference type="SUPFAM" id="SSF53474">
    <property type="entry name" value="alpha/beta-Hydrolases"/>
    <property type="match status" value="1"/>
</dbReference>
<feature type="chain" id="PRO_5045176214" evidence="4">
    <location>
        <begin position="32"/>
        <end position="304"/>
    </location>
</feature>
<protein>
    <submittedName>
        <fullName evidence="6">Alpha/beta hydrolase</fullName>
    </submittedName>
</protein>
<dbReference type="EMBL" id="JAVREM010000001">
    <property type="protein sequence ID" value="MDT0316985.1"/>
    <property type="molecule type" value="Genomic_DNA"/>
</dbReference>
<dbReference type="InterPro" id="IPR029058">
    <property type="entry name" value="AB_hydrolase_fold"/>
</dbReference>
<feature type="signal peptide" evidence="4">
    <location>
        <begin position="1"/>
        <end position="31"/>
    </location>
</feature>
<evidence type="ECO:0000256" key="1">
    <source>
        <dbReference type="ARBA" id="ARBA00022801"/>
    </source>
</evidence>
<dbReference type="Pfam" id="PF12740">
    <property type="entry name" value="PETase"/>
    <property type="match status" value="1"/>
</dbReference>
<dbReference type="Proteomes" id="UP001183420">
    <property type="component" value="Unassembled WGS sequence"/>
</dbReference>
<keyword evidence="3" id="KW-0443">Lipid metabolism</keyword>
<keyword evidence="4" id="KW-0732">Signal</keyword>
<evidence type="ECO:0000313" key="6">
    <source>
        <dbReference type="EMBL" id="MDT0316985.1"/>
    </source>
</evidence>
<dbReference type="Pfam" id="PF03403">
    <property type="entry name" value="PAF-AH_p_II"/>
    <property type="match status" value="1"/>
</dbReference>
<evidence type="ECO:0000256" key="4">
    <source>
        <dbReference type="SAM" id="SignalP"/>
    </source>
</evidence>